<evidence type="ECO:0000313" key="3">
    <source>
        <dbReference type="Proteomes" id="UP001595075"/>
    </source>
</evidence>
<evidence type="ECO:0000256" key="1">
    <source>
        <dbReference type="SAM" id="MobiDB-lite"/>
    </source>
</evidence>
<evidence type="ECO:0000313" key="2">
    <source>
        <dbReference type="EMBL" id="KAL2061098.1"/>
    </source>
</evidence>
<reference evidence="2 3" key="1">
    <citation type="journal article" date="2024" name="Commun. Biol.">
        <title>Comparative genomic analysis of thermophilic fungi reveals convergent evolutionary adaptations and gene losses.</title>
        <authorList>
            <person name="Steindorff A.S."/>
            <person name="Aguilar-Pontes M.V."/>
            <person name="Robinson A.J."/>
            <person name="Andreopoulos B."/>
            <person name="LaButti K."/>
            <person name="Kuo A."/>
            <person name="Mondo S."/>
            <person name="Riley R."/>
            <person name="Otillar R."/>
            <person name="Haridas S."/>
            <person name="Lipzen A."/>
            <person name="Grimwood J."/>
            <person name="Schmutz J."/>
            <person name="Clum A."/>
            <person name="Reid I.D."/>
            <person name="Moisan M.C."/>
            <person name="Butler G."/>
            <person name="Nguyen T.T.M."/>
            <person name="Dewar K."/>
            <person name="Conant G."/>
            <person name="Drula E."/>
            <person name="Henrissat B."/>
            <person name="Hansel C."/>
            <person name="Singer S."/>
            <person name="Hutchinson M.I."/>
            <person name="de Vries R.P."/>
            <person name="Natvig D.O."/>
            <person name="Powell A.J."/>
            <person name="Tsang A."/>
            <person name="Grigoriev I.V."/>
        </authorList>
    </citation>
    <scope>NUCLEOTIDE SEQUENCE [LARGE SCALE GENOMIC DNA]</scope>
    <source>
        <strain evidence="2 3">CBS 494.80</strain>
    </source>
</reference>
<feature type="region of interest" description="Disordered" evidence="1">
    <location>
        <begin position="30"/>
        <end position="59"/>
    </location>
</feature>
<dbReference type="Proteomes" id="UP001595075">
    <property type="component" value="Unassembled WGS sequence"/>
</dbReference>
<comment type="caution">
    <text evidence="2">The sequence shown here is derived from an EMBL/GenBank/DDBJ whole genome shotgun (WGS) entry which is preliminary data.</text>
</comment>
<keyword evidence="3" id="KW-1185">Reference proteome</keyword>
<gene>
    <name evidence="2" type="ORF">VTL71DRAFT_9150</name>
</gene>
<protein>
    <submittedName>
        <fullName evidence="2">Uncharacterized protein</fullName>
    </submittedName>
</protein>
<sequence>MSAHKKLPCAEITIPLRYYRCCPARASASRKRGRTAQLSPKTPPILTSTSPLPRPRPEHRLQHKSAVPYLSIVAPSALGSSITCCEAHVCWRDFGCHSAFTLAIWLPRIAAVRYHPLDGNTHCRRLAAYFLVSQRLTIDRELSDFSTLDGHSQLGLNEASRFGLDDFQLVQPAASTSARTHSRLCIFPQLIRLCCDSATCNTFPES</sequence>
<organism evidence="2 3">
    <name type="scientific">Oculimacula yallundae</name>
    <dbReference type="NCBI Taxonomy" id="86028"/>
    <lineage>
        <taxon>Eukaryota</taxon>
        <taxon>Fungi</taxon>
        <taxon>Dikarya</taxon>
        <taxon>Ascomycota</taxon>
        <taxon>Pezizomycotina</taxon>
        <taxon>Leotiomycetes</taxon>
        <taxon>Helotiales</taxon>
        <taxon>Ploettnerulaceae</taxon>
        <taxon>Oculimacula</taxon>
    </lineage>
</organism>
<feature type="compositionally biased region" description="Low complexity" evidence="1">
    <location>
        <begin position="38"/>
        <end position="51"/>
    </location>
</feature>
<name>A0ABR4BU08_9HELO</name>
<dbReference type="EMBL" id="JAZHXI010000020">
    <property type="protein sequence ID" value="KAL2061098.1"/>
    <property type="molecule type" value="Genomic_DNA"/>
</dbReference>
<proteinExistence type="predicted"/>
<accession>A0ABR4BU08</accession>